<keyword evidence="1" id="KW-1133">Transmembrane helix</keyword>
<gene>
    <name evidence="2" type="ORF">CAUJ_LOCUS10963</name>
</gene>
<sequence length="185" mass="20649">MNRTRSRRLQLVAPPFATPPGARPEPTGLNASCNQRRSEKMRKFEHFSQRRADLSVLGYDCAHFSERGLSLLHLAMWNALVTRAPSRLAQYRPSTDPILCPDPKCPFLRTAANSDLCVFAPLDESYISMMSHVIVIVVLVITIILACLILFCVCNSRRVSHVSKTPAKAFGASFSSIKFIDEDVI</sequence>
<feature type="transmembrane region" description="Helical" evidence="1">
    <location>
        <begin position="129"/>
        <end position="154"/>
    </location>
</feature>
<keyword evidence="1" id="KW-0472">Membrane</keyword>
<comment type="caution">
    <text evidence="2">The sequence shown here is derived from an EMBL/GenBank/DDBJ whole genome shotgun (WGS) entry which is preliminary data.</text>
</comment>
<protein>
    <submittedName>
        <fullName evidence="2">Uncharacterized protein</fullName>
    </submittedName>
</protein>
<dbReference type="PANTHER" id="PTHR21325">
    <property type="entry name" value="PHOSPHOLIPASE B, PLB1"/>
    <property type="match status" value="1"/>
</dbReference>
<dbReference type="Proteomes" id="UP000835052">
    <property type="component" value="Unassembled WGS sequence"/>
</dbReference>
<evidence type="ECO:0000313" key="2">
    <source>
        <dbReference type="EMBL" id="CAD6195044.1"/>
    </source>
</evidence>
<accession>A0A8S1HH31</accession>
<reference evidence="2" key="1">
    <citation type="submission" date="2020-10" db="EMBL/GenBank/DDBJ databases">
        <authorList>
            <person name="Kikuchi T."/>
        </authorList>
    </citation>
    <scope>NUCLEOTIDE SEQUENCE</scope>
    <source>
        <strain evidence="2">NKZ352</strain>
    </source>
</reference>
<dbReference type="GO" id="GO:0004620">
    <property type="term" value="F:phospholipase activity"/>
    <property type="evidence" value="ECO:0007669"/>
    <property type="project" value="InterPro"/>
</dbReference>
<keyword evidence="3" id="KW-1185">Reference proteome</keyword>
<dbReference type="OrthoDB" id="5804615at2759"/>
<proteinExistence type="predicted"/>
<evidence type="ECO:0000256" key="1">
    <source>
        <dbReference type="SAM" id="Phobius"/>
    </source>
</evidence>
<dbReference type="PANTHER" id="PTHR21325:SF28">
    <property type="entry name" value="SGNH DOMAIN-CONTAINING PROTEIN"/>
    <property type="match status" value="1"/>
</dbReference>
<keyword evidence="1" id="KW-0812">Transmembrane</keyword>
<dbReference type="GO" id="GO:0006644">
    <property type="term" value="P:phospholipid metabolic process"/>
    <property type="evidence" value="ECO:0007669"/>
    <property type="project" value="TreeGrafter"/>
</dbReference>
<evidence type="ECO:0000313" key="3">
    <source>
        <dbReference type="Proteomes" id="UP000835052"/>
    </source>
</evidence>
<name>A0A8S1HH31_9PELO</name>
<dbReference type="EMBL" id="CAJGYM010000050">
    <property type="protein sequence ID" value="CAD6195044.1"/>
    <property type="molecule type" value="Genomic_DNA"/>
</dbReference>
<dbReference type="AlphaFoldDB" id="A0A8S1HH31"/>
<dbReference type="InterPro" id="IPR038885">
    <property type="entry name" value="PLB1"/>
</dbReference>
<organism evidence="2 3">
    <name type="scientific">Caenorhabditis auriculariae</name>
    <dbReference type="NCBI Taxonomy" id="2777116"/>
    <lineage>
        <taxon>Eukaryota</taxon>
        <taxon>Metazoa</taxon>
        <taxon>Ecdysozoa</taxon>
        <taxon>Nematoda</taxon>
        <taxon>Chromadorea</taxon>
        <taxon>Rhabditida</taxon>
        <taxon>Rhabditina</taxon>
        <taxon>Rhabditomorpha</taxon>
        <taxon>Rhabditoidea</taxon>
        <taxon>Rhabditidae</taxon>
        <taxon>Peloderinae</taxon>
        <taxon>Caenorhabditis</taxon>
    </lineage>
</organism>